<protein>
    <submittedName>
        <fullName evidence="1">Uncharacterized protein</fullName>
    </submittedName>
</protein>
<keyword evidence="2" id="KW-1185">Reference proteome</keyword>
<dbReference type="Proteomes" id="UP001596494">
    <property type="component" value="Unassembled WGS sequence"/>
</dbReference>
<proteinExistence type="predicted"/>
<organism evidence="1 2">
    <name type="scientific">Halobacillus campisalis</name>
    <dbReference type="NCBI Taxonomy" id="435909"/>
    <lineage>
        <taxon>Bacteria</taxon>
        <taxon>Bacillati</taxon>
        <taxon>Bacillota</taxon>
        <taxon>Bacilli</taxon>
        <taxon>Bacillales</taxon>
        <taxon>Bacillaceae</taxon>
        <taxon>Halobacillus</taxon>
    </lineage>
</organism>
<evidence type="ECO:0000313" key="1">
    <source>
        <dbReference type="EMBL" id="MFC7321965.1"/>
    </source>
</evidence>
<dbReference type="RefSeq" id="WP_289215890.1">
    <property type="nucleotide sequence ID" value="NZ_JAPVRC010000004.1"/>
</dbReference>
<comment type="caution">
    <text evidence="1">The sequence shown here is derived from an EMBL/GenBank/DDBJ whole genome shotgun (WGS) entry which is preliminary data.</text>
</comment>
<reference evidence="2" key="1">
    <citation type="journal article" date="2019" name="Int. J. Syst. Evol. Microbiol.">
        <title>The Global Catalogue of Microorganisms (GCM) 10K type strain sequencing project: providing services to taxonomists for standard genome sequencing and annotation.</title>
        <authorList>
            <consortium name="The Broad Institute Genomics Platform"/>
            <consortium name="The Broad Institute Genome Sequencing Center for Infectious Disease"/>
            <person name="Wu L."/>
            <person name="Ma J."/>
        </authorList>
    </citation>
    <scope>NUCLEOTIDE SEQUENCE [LARGE SCALE GENOMIC DNA]</scope>
    <source>
        <strain evidence="2">CCUG 73951</strain>
    </source>
</reference>
<name>A0ABW2K720_9BACI</name>
<sequence length="78" mass="8995">MNDYRKQIFLEFAGASRYEIISTLKLPDGDRFIDVSDLQSKEPPTTYVQSKIPAIPNDEVRSFLLRQLKLIQSGVYDD</sequence>
<dbReference type="EMBL" id="JBHTBY010000011">
    <property type="protein sequence ID" value="MFC7321965.1"/>
    <property type="molecule type" value="Genomic_DNA"/>
</dbReference>
<gene>
    <name evidence="1" type="ORF">ACFQMN_13845</name>
</gene>
<accession>A0ABW2K720</accession>
<evidence type="ECO:0000313" key="2">
    <source>
        <dbReference type="Proteomes" id="UP001596494"/>
    </source>
</evidence>